<feature type="non-terminal residue" evidence="2">
    <location>
        <position position="101"/>
    </location>
</feature>
<name>A0A383ALN2_9ZZZZ</name>
<organism evidence="2">
    <name type="scientific">marine metagenome</name>
    <dbReference type="NCBI Taxonomy" id="408172"/>
    <lineage>
        <taxon>unclassified sequences</taxon>
        <taxon>metagenomes</taxon>
        <taxon>ecological metagenomes</taxon>
    </lineage>
</organism>
<dbReference type="EMBL" id="UINC01193130">
    <property type="protein sequence ID" value="SVE08584.1"/>
    <property type="molecule type" value="Genomic_DNA"/>
</dbReference>
<gene>
    <name evidence="2" type="ORF">METZ01_LOCUS461438</name>
</gene>
<accession>A0A383ALN2</accession>
<reference evidence="2" key="1">
    <citation type="submission" date="2018-05" db="EMBL/GenBank/DDBJ databases">
        <authorList>
            <person name="Lanie J.A."/>
            <person name="Ng W.-L."/>
            <person name="Kazmierczak K.M."/>
            <person name="Andrzejewski T.M."/>
            <person name="Davidsen T.M."/>
            <person name="Wayne K.J."/>
            <person name="Tettelin H."/>
            <person name="Glass J.I."/>
            <person name="Rusch D."/>
            <person name="Podicherti R."/>
            <person name="Tsui H.-C.T."/>
            <person name="Winkler M.E."/>
        </authorList>
    </citation>
    <scope>NUCLEOTIDE SEQUENCE</scope>
</reference>
<evidence type="ECO:0000256" key="1">
    <source>
        <dbReference type="SAM" id="MobiDB-lite"/>
    </source>
</evidence>
<sequence length="101" mass="11288">MDSRFFPLDWMREGSLFGTPKTSFPPNKPTGAPQVRHSGILVAARQMEYDVPNPKIVHMCYDSLGRFVRRRVFGCLRGEADLSGRTDFGATAGERRPADVS</sequence>
<proteinExistence type="predicted"/>
<feature type="region of interest" description="Disordered" evidence="1">
    <location>
        <begin position="81"/>
        <end position="101"/>
    </location>
</feature>
<dbReference type="AlphaFoldDB" id="A0A383ALN2"/>
<protein>
    <submittedName>
        <fullName evidence="2">Uncharacterized protein</fullName>
    </submittedName>
</protein>
<evidence type="ECO:0000313" key="2">
    <source>
        <dbReference type="EMBL" id="SVE08584.1"/>
    </source>
</evidence>